<evidence type="ECO:0000313" key="15">
    <source>
        <dbReference type="Proteomes" id="UP000028875"/>
    </source>
</evidence>
<dbReference type="GO" id="GO:0051301">
    <property type="term" value="P:cell division"/>
    <property type="evidence" value="ECO:0007669"/>
    <property type="project" value="UniProtKB-UniRule"/>
</dbReference>
<dbReference type="NCBIfam" id="TIGR02224">
    <property type="entry name" value="recomb_XerC"/>
    <property type="match status" value="1"/>
</dbReference>
<keyword evidence="4 10" id="KW-0132">Cell division</keyword>
<evidence type="ECO:0000259" key="12">
    <source>
        <dbReference type="PROSITE" id="PS51898"/>
    </source>
</evidence>
<dbReference type="GO" id="GO:0005737">
    <property type="term" value="C:cytoplasm"/>
    <property type="evidence" value="ECO:0007669"/>
    <property type="project" value="UniProtKB-SubCell"/>
</dbReference>
<feature type="active site" description="O-(3'-phospho-DNA)-tyrosine intermediate" evidence="10">
    <location>
        <position position="267"/>
    </location>
</feature>
<dbReference type="Proteomes" id="UP000028875">
    <property type="component" value="Unassembled WGS sequence"/>
</dbReference>
<evidence type="ECO:0000256" key="2">
    <source>
        <dbReference type="ARBA" id="ARBA00006657"/>
    </source>
</evidence>
<gene>
    <name evidence="14" type="primary">xerC_1</name>
    <name evidence="10" type="synonym">xerC</name>
    <name evidence="14" type="ORF">BN990_02443</name>
</gene>
<organism evidence="14 15">
    <name type="scientific">Virgibacillus massiliensis</name>
    <dbReference type="NCBI Taxonomy" id="1462526"/>
    <lineage>
        <taxon>Bacteria</taxon>
        <taxon>Bacillati</taxon>
        <taxon>Bacillota</taxon>
        <taxon>Bacilli</taxon>
        <taxon>Bacillales</taxon>
        <taxon>Bacillaceae</taxon>
        <taxon>Virgibacillus</taxon>
    </lineage>
</organism>
<feature type="active site" evidence="10">
    <location>
        <position position="235"/>
    </location>
</feature>
<evidence type="ECO:0000259" key="13">
    <source>
        <dbReference type="PROSITE" id="PS51900"/>
    </source>
</evidence>
<dbReference type="EMBL" id="CCDP010000001">
    <property type="protein sequence ID" value="CDQ40125.1"/>
    <property type="molecule type" value="Genomic_DNA"/>
</dbReference>
<dbReference type="eggNOG" id="COG4974">
    <property type="taxonomic scope" value="Bacteria"/>
</dbReference>
<dbReference type="InterPro" id="IPR011931">
    <property type="entry name" value="Recomb_XerC"/>
</dbReference>
<evidence type="ECO:0000256" key="4">
    <source>
        <dbReference type="ARBA" id="ARBA00022618"/>
    </source>
</evidence>
<keyword evidence="8 10" id="KW-0233">DNA recombination</keyword>
<dbReference type="PROSITE" id="PS51898">
    <property type="entry name" value="TYR_RECOMBINASE"/>
    <property type="match status" value="1"/>
</dbReference>
<dbReference type="PANTHER" id="PTHR30349:SF77">
    <property type="entry name" value="TYROSINE RECOMBINASE XERC"/>
    <property type="match status" value="1"/>
</dbReference>
<evidence type="ECO:0000256" key="8">
    <source>
        <dbReference type="ARBA" id="ARBA00023172"/>
    </source>
</evidence>
<dbReference type="InterPro" id="IPR004107">
    <property type="entry name" value="Integrase_SAM-like_N"/>
</dbReference>
<comment type="function">
    <text evidence="10">Site-specific tyrosine recombinase, which acts by catalyzing the cutting and rejoining of the recombining DNA molecules. The XerC-XerD complex is essential to convert dimers of the bacterial chromosome into monomers to permit their segregation at cell division. It also contributes to the segregational stability of plasmids.</text>
</comment>
<evidence type="ECO:0000256" key="3">
    <source>
        <dbReference type="ARBA" id="ARBA00022490"/>
    </source>
</evidence>
<evidence type="ECO:0000256" key="7">
    <source>
        <dbReference type="ARBA" id="ARBA00023125"/>
    </source>
</evidence>
<dbReference type="PROSITE" id="PS51900">
    <property type="entry name" value="CB"/>
    <property type="match status" value="1"/>
</dbReference>
<feature type="active site" evidence="10">
    <location>
        <position position="232"/>
    </location>
</feature>
<evidence type="ECO:0000256" key="11">
    <source>
        <dbReference type="NCBIfam" id="TIGR02224"/>
    </source>
</evidence>
<dbReference type="STRING" id="1462526.BN990_02443"/>
<evidence type="ECO:0000313" key="14">
    <source>
        <dbReference type="EMBL" id="CDQ40125.1"/>
    </source>
</evidence>
<dbReference type="PANTHER" id="PTHR30349">
    <property type="entry name" value="PHAGE INTEGRASE-RELATED"/>
    <property type="match status" value="1"/>
</dbReference>
<keyword evidence="15" id="KW-1185">Reference proteome</keyword>
<evidence type="ECO:0000256" key="6">
    <source>
        <dbReference type="ARBA" id="ARBA00022908"/>
    </source>
</evidence>
<feature type="active site" evidence="10">
    <location>
        <position position="159"/>
    </location>
</feature>
<dbReference type="GO" id="GO:0003677">
    <property type="term" value="F:DNA binding"/>
    <property type="evidence" value="ECO:0007669"/>
    <property type="project" value="UniProtKB-UniRule"/>
</dbReference>
<dbReference type="GO" id="GO:0006313">
    <property type="term" value="P:DNA transposition"/>
    <property type="evidence" value="ECO:0007669"/>
    <property type="project" value="UniProtKB-UniRule"/>
</dbReference>
<dbReference type="Gene3D" id="1.10.443.10">
    <property type="entry name" value="Intergrase catalytic core"/>
    <property type="match status" value="1"/>
</dbReference>
<comment type="subcellular location">
    <subcellularLocation>
        <location evidence="1 10">Cytoplasm</location>
    </subcellularLocation>
</comment>
<keyword evidence="9 10" id="KW-0131">Cell cycle</keyword>
<keyword evidence="3 10" id="KW-0963">Cytoplasm</keyword>
<name>A0A024QD47_9BACI</name>
<proteinExistence type="inferred from homology"/>
<dbReference type="InterPro" id="IPR013762">
    <property type="entry name" value="Integrase-like_cat_sf"/>
</dbReference>
<keyword evidence="6 10" id="KW-0229">DNA integration</keyword>
<dbReference type="InterPro" id="IPR002104">
    <property type="entry name" value="Integrase_catalytic"/>
</dbReference>
<keyword evidence="5 10" id="KW-0159">Chromosome partition</keyword>
<dbReference type="InterPro" id="IPR011010">
    <property type="entry name" value="DNA_brk_join_enz"/>
</dbReference>
<dbReference type="NCBIfam" id="NF001399">
    <property type="entry name" value="PRK00283.1"/>
    <property type="match status" value="1"/>
</dbReference>
<protein>
    <recommendedName>
        <fullName evidence="10 11">Tyrosine recombinase XerC</fullName>
    </recommendedName>
</protein>
<dbReference type="GO" id="GO:0007059">
    <property type="term" value="P:chromosome segregation"/>
    <property type="evidence" value="ECO:0007669"/>
    <property type="project" value="UniProtKB-UniRule"/>
</dbReference>
<evidence type="ECO:0000256" key="5">
    <source>
        <dbReference type="ARBA" id="ARBA00022829"/>
    </source>
</evidence>
<feature type="active site" evidence="10">
    <location>
        <position position="258"/>
    </location>
</feature>
<feature type="active site" evidence="10">
    <location>
        <position position="135"/>
    </location>
</feature>
<dbReference type="InterPro" id="IPR044068">
    <property type="entry name" value="CB"/>
</dbReference>
<accession>A0A024QD47</accession>
<dbReference type="Pfam" id="PF02899">
    <property type="entry name" value="Phage_int_SAM_1"/>
    <property type="match status" value="1"/>
</dbReference>
<comment type="similarity">
    <text evidence="2 10">Belongs to the 'phage' integrase family. XerC subfamily.</text>
</comment>
<comment type="caution">
    <text evidence="14">The sequence shown here is derived from an EMBL/GenBank/DDBJ whole genome shotgun (WGS) entry which is preliminary data.</text>
</comment>
<dbReference type="GO" id="GO:0009037">
    <property type="term" value="F:tyrosine-based site-specific recombinase activity"/>
    <property type="evidence" value="ECO:0007669"/>
    <property type="project" value="UniProtKB-UniRule"/>
</dbReference>
<dbReference type="Pfam" id="PF00589">
    <property type="entry name" value="Phage_integrase"/>
    <property type="match status" value="1"/>
</dbReference>
<dbReference type="InterPro" id="IPR050090">
    <property type="entry name" value="Tyrosine_recombinase_XerCD"/>
</dbReference>
<feature type="domain" description="Tyr recombinase" evidence="12">
    <location>
        <begin position="95"/>
        <end position="280"/>
    </location>
</feature>
<dbReference type="AlphaFoldDB" id="A0A024QD47"/>
<reference evidence="15" key="2">
    <citation type="submission" date="2014-05" db="EMBL/GenBank/DDBJ databases">
        <title>Draft genome sequence of Virgibacillus massiliensis Vm-5.</title>
        <authorList>
            <person name="Khelaifia S."/>
            <person name="Croce O."/>
            <person name="Lagier J.C."/>
            <person name="Raoult D."/>
        </authorList>
    </citation>
    <scope>NUCLEOTIDE SEQUENCE [LARGE SCALE GENOMIC DNA]</scope>
    <source>
        <strain evidence="15">Vm-5</strain>
    </source>
</reference>
<dbReference type="HAMAP" id="MF_01808">
    <property type="entry name" value="Recomb_XerC_XerD"/>
    <property type="match status" value="1"/>
</dbReference>
<feature type="domain" description="Core-binding (CB)" evidence="13">
    <location>
        <begin position="1"/>
        <end position="74"/>
    </location>
</feature>
<sequence>MQIEKNASPYTVKYYLNDLEIFFDFLNSEGIADLKDVDQRVVRLFLNLLYDRRLSRRSVSRKISTLRTFFKYLERENLSAGNPFVHIHLPKTDTAIPGFLYKEELKKLFEVSDLTKPLGQRDQAILELLYATGMRVSECQQLTIDNIDFFIGTVFVKGKGRKERYIPYGKFAEIALETYIQDGRKALLSKSNQATNAVFLNHRGTPITTRGIRNLLNKMVEKAALTVHVHPHKLRHTFATHLLNEGADLRSVQELLGHENLSTTQIYTHVTKDHLRSVYMKSHPRAND</sequence>
<dbReference type="CDD" id="cd00798">
    <property type="entry name" value="INT_XerDC_C"/>
    <property type="match status" value="1"/>
</dbReference>
<reference evidence="14 15" key="1">
    <citation type="submission" date="2014-03" db="EMBL/GenBank/DDBJ databases">
        <authorList>
            <person name="Urmite Genomes U."/>
        </authorList>
    </citation>
    <scope>NUCLEOTIDE SEQUENCE [LARGE SCALE GENOMIC DNA]</scope>
    <source>
        <strain evidence="14 15">Vm-5</strain>
    </source>
</reference>
<keyword evidence="7 10" id="KW-0238">DNA-binding</keyword>
<dbReference type="SUPFAM" id="SSF56349">
    <property type="entry name" value="DNA breaking-rejoining enzymes"/>
    <property type="match status" value="1"/>
</dbReference>
<evidence type="ECO:0000256" key="9">
    <source>
        <dbReference type="ARBA" id="ARBA00023306"/>
    </source>
</evidence>
<dbReference type="InterPro" id="IPR010998">
    <property type="entry name" value="Integrase_recombinase_N"/>
</dbReference>
<dbReference type="Gene3D" id="1.10.150.130">
    <property type="match status" value="1"/>
</dbReference>
<comment type="subunit">
    <text evidence="10">Forms a cyclic heterotetrameric complex composed of two molecules of XerC and two molecules of XerD.</text>
</comment>
<dbReference type="InterPro" id="IPR023009">
    <property type="entry name" value="Tyrosine_recombinase_XerC/XerD"/>
</dbReference>
<evidence type="ECO:0000256" key="1">
    <source>
        <dbReference type="ARBA" id="ARBA00004496"/>
    </source>
</evidence>
<evidence type="ECO:0000256" key="10">
    <source>
        <dbReference type="HAMAP-Rule" id="MF_01808"/>
    </source>
</evidence>